<evidence type="ECO:0000313" key="1">
    <source>
        <dbReference type="EMBL" id="KAF5935010.1"/>
    </source>
</evidence>
<evidence type="ECO:0000313" key="2">
    <source>
        <dbReference type="Proteomes" id="UP000593564"/>
    </source>
</evidence>
<reference evidence="1 2" key="2">
    <citation type="submission" date="2020-07" db="EMBL/GenBank/DDBJ databases">
        <title>Genome assembly of wild tea tree DASZ reveals pedigree and selection history of tea varieties.</title>
        <authorList>
            <person name="Zhang W."/>
        </authorList>
    </citation>
    <scope>NUCLEOTIDE SEQUENCE [LARGE SCALE GENOMIC DNA]</scope>
    <source>
        <strain evidence="2">cv. G240</strain>
        <tissue evidence="1">Leaf</tissue>
    </source>
</reference>
<proteinExistence type="predicted"/>
<keyword evidence="2" id="KW-1185">Reference proteome</keyword>
<sequence length="88" mass="10080">MLLKPRHAPKTHTSGMKTKKGLQIQRKVYKSIQVYQWYIATKTILLPRDNASKVYPKLCQSTINAERLNQLAHFTATKVGTEGGFYRS</sequence>
<protein>
    <submittedName>
        <fullName evidence="1">Uncharacterized protein</fullName>
    </submittedName>
</protein>
<reference evidence="2" key="1">
    <citation type="journal article" date="2020" name="Nat. Commun.">
        <title>Genome assembly of wild tea tree DASZ reveals pedigree and selection history of tea varieties.</title>
        <authorList>
            <person name="Zhang W."/>
            <person name="Zhang Y."/>
            <person name="Qiu H."/>
            <person name="Guo Y."/>
            <person name="Wan H."/>
            <person name="Zhang X."/>
            <person name="Scossa F."/>
            <person name="Alseekh S."/>
            <person name="Zhang Q."/>
            <person name="Wang P."/>
            <person name="Xu L."/>
            <person name="Schmidt M.H."/>
            <person name="Jia X."/>
            <person name="Li D."/>
            <person name="Zhu A."/>
            <person name="Guo F."/>
            <person name="Chen W."/>
            <person name="Ni D."/>
            <person name="Usadel B."/>
            <person name="Fernie A.R."/>
            <person name="Wen W."/>
        </authorList>
    </citation>
    <scope>NUCLEOTIDE SEQUENCE [LARGE SCALE GENOMIC DNA]</scope>
    <source>
        <strain evidence="2">cv. G240</strain>
    </source>
</reference>
<name>A0A7J7G2Q4_CAMSI</name>
<dbReference type="Proteomes" id="UP000593564">
    <property type="component" value="Unassembled WGS sequence"/>
</dbReference>
<dbReference type="AlphaFoldDB" id="A0A7J7G2Q4"/>
<gene>
    <name evidence="1" type="ORF">HYC85_026139</name>
</gene>
<accession>A0A7J7G2Q4</accession>
<dbReference type="EMBL" id="JACBKZ010000013">
    <property type="protein sequence ID" value="KAF5935010.1"/>
    <property type="molecule type" value="Genomic_DNA"/>
</dbReference>
<comment type="caution">
    <text evidence="1">The sequence shown here is derived from an EMBL/GenBank/DDBJ whole genome shotgun (WGS) entry which is preliminary data.</text>
</comment>
<organism evidence="1 2">
    <name type="scientific">Camellia sinensis</name>
    <name type="common">Tea plant</name>
    <name type="synonym">Thea sinensis</name>
    <dbReference type="NCBI Taxonomy" id="4442"/>
    <lineage>
        <taxon>Eukaryota</taxon>
        <taxon>Viridiplantae</taxon>
        <taxon>Streptophyta</taxon>
        <taxon>Embryophyta</taxon>
        <taxon>Tracheophyta</taxon>
        <taxon>Spermatophyta</taxon>
        <taxon>Magnoliopsida</taxon>
        <taxon>eudicotyledons</taxon>
        <taxon>Gunneridae</taxon>
        <taxon>Pentapetalae</taxon>
        <taxon>asterids</taxon>
        <taxon>Ericales</taxon>
        <taxon>Theaceae</taxon>
        <taxon>Camellia</taxon>
    </lineage>
</organism>